<dbReference type="Pfam" id="PF00415">
    <property type="entry name" value="RCC1"/>
    <property type="match status" value="3"/>
</dbReference>
<dbReference type="SUPFAM" id="SSF57184">
    <property type="entry name" value="Growth factor receptor domain"/>
    <property type="match status" value="6"/>
</dbReference>
<dbReference type="Pfam" id="PF13540">
    <property type="entry name" value="RCC1_2"/>
    <property type="match status" value="2"/>
</dbReference>
<dbReference type="PANTHER" id="PTHR46967">
    <property type="entry name" value="INSULIN-LIKE GROWTH FACTOR BINDING PROTEIN,N-TERMINAL"/>
    <property type="match status" value="1"/>
</dbReference>
<dbReference type="InterPro" id="IPR009030">
    <property type="entry name" value="Growth_fac_rcpt_cys_sf"/>
</dbReference>
<dbReference type="PROSITE" id="PS50012">
    <property type="entry name" value="RCC1_3"/>
    <property type="match status" value="6"/>
</dbReference>
<dbReference type="SMART" id="SM00208">
    <property type="entry name" value="TNFR"/>
    <property type="match status" value="9"/>
</dbReference>
<evidence type="ECO:0000313" key="4">
    <source>
        <dbReference type="EMBL" id="CAD8579523.1"/>
    </source>
</evidence>
<feature type="domain" description="TNFR-Cys" evidence="3">
    <location>
        <begin position="747"/>
        <end position="778"/>
    </location>
</feature>
<proteinExistence type="predicted"/>
<sequence length="1518" mass="155100">MEVLIVTIASLGATYVDALDTELPSATTEACSPDVTARVLAGQTTMSYAAPCVDSPTETSYSTVVTYILRDSNGLCSAESTLTITINVYDSAVSRFLRACSAKWTTRTGVSTVDAVDWWSNPTLPLSAADAAANGQFPKVVGSSAVVYGWGDNSVAQLALGHTNPTAVPETNAHFEEVKQFTFIAAAEKMVFGIEHTTGYVWGWGYDVSGALGLQTTGSGAKTVSKTPARIGDLTNVVKIAVGTKHAAALSKDGYVYTWGSDSEGQLGRGWTPGALQYVHSEAFARNKSLPARVVNNGFRTLVISDIAAGSSHTLALTSTGDIWAWGSNLDGQLGLEPCEVSKYGDGSGGCSSFPNAPEMAYTDSPMYLQFAYDSSGTNLIGGIKFKSISASARYSMAITDDDQTGAAGGQLYTWGLGETGQLGHGSTGSTVHLDPRRVVAPRPVETLNGVEIIFAAAGEFHAAAVASDGNLYTWGLNTYGQLGHNDRVNRYSPVLVSALADANVNISWVSCGRSHTIAVSDFGEVFTWGSNEFGQLGLQVRPAENAAYDLSLTLRGWEKTAATARRRLLAADTSTYSVLFNDFVETPDLSGGVGAAHASFQAAVMGAARPYSEGYLAIADIGMYGEVEYVASPVIVEGVQQVSMAVAIGGSSLALRISCNVGSERDTNSGLCVECSAGYFTNDFTSFDCTACPKGQYQNITGSSSCVLCEKGTYAEIVGRDACTGCSPGTFVPFSGATSESQCENCPEGSYSASSGSSECTPCEAGSYQVISGQISCTNCDEGSFNPTTGARRATACLKCPAGKFAENTGTSECSSCPAGFYSAAPGASSCDECPLGTYSPGGLSECIACPRGTIGNASAVMASVDNCISCPPGFHMPSSGQSECLECPDGTYSDVEGASSCTQCPAGYVGNGVAARASLDAACQACQIGTYTATRGSVALNAQFCTLCESGTYQDEIAQTSCKPCPAGTFGVNVGSFSVADCNPCGAGKYAEFTGMSACIDCAPGTYGPADRTDTSACIGCGAGTYSIAYGAAIADDCDECQPGYFALAGQACQQCEPGTYQDETRADQCKLCPAGTFLTAYGAIAETECEQCPVGTFSSVAGSTECTPCAAGSYSDTPGAATCSFCPVGTELPLTGSTSADACQDCPVGSVSTAEGTASCTLCATGTYSAVTRASVCVNCPEGSYNALQGSISSDACILCDLGSFADVAGSAACTLCLEGTYADELGMIECKPAPAGYFLAGTGSTSADSVEACALGTFSDVEGSAACTNCAAGTYGNDTALTACTDCPSGTFSAAEGNTSPDNCIDCQIGTYSISGSVACLQCPAGTYGNVIGLEQCIGCPAGKYGTAIGATSETSCLNCAPGTYSATEGTQQCTQCPAGKFADEPGLEVCKDCKPGTYGSVVGATVGDDTICLPCPLGTASIGGLSACPACLPGTYAAEQGLQNCTLCPAGTYGVDTGAKAVTACDRCPLYHFNSTPGSNTIEACVYFHSATGRAFTTSTFIVAFIFTFILGC</sequence>
<evidence type="ECO:0000259" key="3">
    <source>
        <dbReference type="SMART" id="SM00208"/>
    </source>
</evidence>
<evidence type="ECO:0000256" key="2">
    <source>
        <dbReference type="SAM" id="SignalP"/>
    </source>
</evidence>
<dbReference type="InterPro" id="IPR006212">
    <property type="entry name" value="Furin_repeat"/>
</dbReference>
<protein>
    <recommendedName>
        <fullName evidence="3">TNFR-Cys domain-containing protein</fullName>
    </recommendedName>
</protein>
<dbReference type="InterPro" id="IPR001368">
    <property type="entry name" value="TNFR/NGFR_Cys_rich_reg"/>
</dbReference>
<feature type="repeat" description="RCC1" evidence="1">
    <location>
        <begin position="470"/>
        <end position="523"/>
    </location>
</feature>
<feature type="domain" description="TNFR-Cys" evidence="3">
    <location>
        <begin position="1058"/>
        <end position="1092"/>
    </location>
</feature>
<feature type="domain" description="TNFR-Cys" evidence="3">
    <location>
        <begin position="818"/>
        <end position="848"/>
    </location>
</feature>
<keyword evidence="2" id="KW-0732">Signal</keyword>
<name>A0A7S0KFK0_9CHLO</name>
<dbReference type="Gene3D" id="2.130.10.30">
    <property type="entry name" value="Regulator of chromosome condensation 1/beta-lactamase-inhibitor protein II"/>
    <property type="match status" value="2"/>
</dbReference>
<feature type="domain" description="TNFR-Cys" evidence="3">
    <location>
        <begin position="1364"/>
        <end position="1395"/>
    </location>
</feature>
<dbReference type="EMBL" id="HBEW01002808">
    <property type="protein sequence ID" value="CAD8579523.1"/>
    <property type="molecule type" value="Transcribed_RNA"/>
</dbReference>
<feature type="domain" description="TNFR-Cys" evidence="3">
    <location>
        <begin position="710"/>
        <end position="744"/>
    </location>
</feature>
<dbReference type="Gene3D" id="2.10.50.10">
    <property type="entry name" value="Tumor Necrosis Factor Receptor, subunit A, domain 2"/>
    <property type="match status" value="12"/>
</dbReference>
<feature type="repeat" description="RCC1" evidence="1">
    <location>
        <begin position="199"/>
        <end position="253"/>
    </location>
</feature>
<dbReference type="InterPro" id="IPR000408">
    <property type="entry name" value="Reg_chr_condens"/>
</dbReference>
<feature type="chain" id="PRO_5031226823" description="TNFR-Cys domain-containing protein" evidence="2">
    <location>
        <begin position="19"/>
        <end position="1518"/>
    </location>
</feature>
<evidence type="ECO:0000256" key="1">
    <source>
        <dbReference type="PROSITE-ProRule" id="PRU00235"/>
    </source>
</evidence>
<organism evidence="4">
    <name type="scientific">Ostreococcus mediterraneus</name>
    <dbReference type="NCBI Taxonomy" id="1486918"/>
    <lineage>
        <taxon>Eukaryota</taxon>
        <taxon>Viridiplantae</taxon>
        <taxon>Chlorophyta</taxon>
        <taxon>Mamiellophyceae</taxon>
        <taxon>Mamiellales</taxon>
        <taxon>Bathycoccaceae</taxon>
        <taxon>Ostreococcus</taxon>
    </lineage>
</organism>
<accession>A0A7S0KFK0</accession>
<dbReference type="PRINTS" id="PR00633">
    <property type="entry name" value="RCCNDNSATION"/>
</dbReference>
<feature type="signal peptide" evidence="2">
    <location>
        <begin position="1"/>
        <end position="18"/>
    </location>
</feature>
<feature type="domain" description="TNFR-Cys" evidence="3">
    <location>
        <begin position="889"/>
        <end position="925"/>
    </location>
</feature>
<dbReference type="PROSITE" id="PS00626">
    <property type="entry name" value="RCC1_2"/>
    <property type="match status" value="3"/>
</dbReference>
<dbReference type="PANTHER" id="PTHR46967:SF2">
    <property type="entry name" value="SUSHI, VON WILLEBRAND FACTOR TYPE A, EGF AND PENTRAXIN DOMAIN-CONTAINING PROTEIN 1-LIKE"/>
    <property type="match status" value="1"/>
</dbReference>
<feature type="repeat" description="RCC1" evidence="1">
    <location>
        <begin position="410"/>
        <end position="469"/>
    </location>
</feature>
<dbReference type="InterPro" id="IPR011641">
    <property type="entry name" value="Tyr-kin_ephrin_A/B_rcpt-like"/>
</dbReference>
<reference evidence="4" key="1">
    <citation type="submission" date="2021-01" db="EMBL/GenBank/DDBJ databases">
        <authorList>
            <person name="Corre E."/>
            <person name="Pelletier E."/>
            <person name="Niang G."/>
            <person name="Scheremetjew M."/>
            <person name="Finn R."/>
            <person name="Kale V."/>
            <person name="Holt S."/>
            <person name="Cochrane G."/>
            <person name="Meng A."/>
            <person name="Brown T."/>
            <person name="Cohen L."/>
        </authorList>
    </citation>
    <scope>NUCLEOTIDE SEQUENCE</scope>
    <source>
        <strain evidence="4">Clade-D-RCC2572</strain>
    </source>
</reference>
<feature type="domain" description="TNFR-Cys" evidence="3">
    <location>
        <begin position="781"/>
        <end position="815"/>
    </location>
</feature>
<dbReference type="SMART" id="SM01411">
    <property type="entry name" value="Ephrin_rec_like"/>
    <property type="match status" value="15"/>
</dbReference>
<dbReference type="InterPro" id="IPR009091">
    <property type="entry name" value="RCC1/BLIP-II"/>
</dbReference>
<feature type="repeat" description="RCC1" evidence="1">
    <location>
        <begin position="254"/>
        <end position="320"/>
    </location>
</feature>
<dbReference type="SUPFAM" id="SSF50985">
    <property type="entry name" value="RCC1/BLIP-II"/>
    <property type="match status" value="1"/>
</dbReference>
<gene>
    <name evidence="4" type="ORF">OMED0929_LOCUS2312</name>
</gene>
<feature type="repeat" description="RCC1" evidence="1">
    <location>
        <begin position="524"/>
        <end position="567"/>
    </location>
</feature>
<feature type="domain" description="TNFR-Cys" evidence="3">
    <location>
        <begin position="676"/>
        <end position="707"/>
    </location>
</feature>
<dbReference type="Pfam" id="PF07699">
    <property type="entry name" value="Ephrin_rec_like"/>
    <property type="match status" value="12"/>
</dbReference>
<feature type="repeat" description="RCC1" evidence="1">
    <location>
        <begin position="321"/>
        <end position="402"/>
    </location>
</feature>
<dbReference type="SMART" id="SM00261">
    <property type="entry name" value="FU"/>
    <property type="match status" value="8"/>
</dbReference>
<feature type="domain" description="TNFR-Cys" evidence="3">
    <location>
        <begin position="950"/>
        <end position="984"/>
    </location>
</feature>